<feature type="transmembrane region" description="Helical" evidence="2">
    <location>
        <begin position="230"/>
        <end position="252"/>
    </location>
</feature>
<feature type="compositionally biased region" description="Basic and acidic residues" evidence="1">
    <location>
        <begin position="86"/>
        <end position="111"/>
    </location>
</feature>
<feature type="region of interest" description="Disordered" evidence="1">
    <location>
        <begin position="1"/>
        <end position="111"/>
    </location>
</feature>
<gene>
    <name evidence="3" type="ORF">OHU69_31130</name>
</gene>
<feature type="transmembrane region" description="Helical" evidence="2">
    <location>
        <begin position="344"/>
        <end position="368"/>
    </location>
</feature>
<protein>
    <recommendedName>
        <fullName evidence="4">DUF998 domain-containing protein</fullName>
    </recommendedName>
</protein>
<feature type="transmembrane region" description="Helical" evidence="2">
    <location>
        <begin position="197"/>
        <end position="218"/>
    </location>
</feature>
<evidence type="ECO:0008006" key="4">
    <source>
        <dbReference type="Google" id="ProtNLM"/>
    </source>
</evidence>
<name>A0AAU1UC67_9ACTN</name>
<sequence length="370" mass="37123">MTLPSAGRAGEAPSTEAPAAPAPRTGTAGNPGPAVPSPAPRPGPVTPPSTATRGAASPRTDDEPDPLTDEQAGPAPNEQTGPTSSDARDDRDALAADDRDAFAGDDDRATLTRDDRDDRAALGGDDRLALAGIIAAGVTAVLAALFGDWGTWSAPLGDGLPGFPLAWGVTAGPPVVLVALAGVFVAWAGAPSFARTWAHTAAALAAATGLLALLRLPVGPDTTWTALAEASHAGLFGVLAGWAPALAALAVTRRRADGRTGLTPYVWVTALAAMAPLLVLAAGTAWSSPAHGALCTASECISPRAGLLFTGEVTLRLALPAWAAAIAVLAAARRASRFRDLRATWQILVALAAAGFTTLLAPGLVLGAKI</sequence>
<feature type="transmembrane region" description="Helical" evidence="2">
    <location>
        <begin position="128"/>
        <end position="146"/>
    </location>
</feature>
<feature type="compositionally biased region" description="Low complexity" evidence="1">
    <location>
        <begin position="9"/>
        <end position="32"/>
    </location>
</feature>
<feature type="transmembrane region" description="Helical" evidence="2">
    <location>
        <begin position="313"/>
        <end position="332"/>
    </location>
</feature>
<organism evidence="3">
    <name type="scientific">Streptomyces sp. NBC_00119</name>
    <dbReference type="NCBI Taxonomy" id="2975659"/>
    <lineage>
        <taxon>Bacteria</taxon>
        <taxon>Bacillati</taxon>
        <taxon>Actinomycetota</taxon>
        <taxon>Actinomycetes</taxon>
        <taxon>Kitasatosporales</taxon>
        <taxon>Streptomycetaceae</taxon>
        <taxon>Streptomyces</taxon>
    </lineage>
</organism>
<keyword evidence="2" id="KW-0812">Transmembrane</keyword>
<dbReference type="EMBL" id="CP108195">
    <property type="protein sequence ID" value="WTS15102.1"/>
    <property type="molecule type" value="Genomic_DNA"/>
</dbReference>
<feature type="compositionally biased region" description="Pro residues" evidence="1">
    <location>
        <begin position="33"/>
        <end position="47"/>
    </location>
</feature>
<keyword evidence="2" id="KW-1133">Transmembrane helix</keyword>
<reference evidence="3" key="1">
    <citation type="submission" date="2022-10" db="EMBL/GenBank/DDBJ databases">
        <title>The complete genomes of actinobacterial strains from the NBC collection.</title>
        <authorList>
            <person name="Joergensen T.S."/>
            <person name="Alvarez Arevalo M."/>
            <person name="Sterndorff E.B."/>
            <person name="Faurdal D."/>
            <person name="Vuksanovic O."/>
            <person name="Mourched A.-S."/>
            <person name="Charusanti P."/>
            <person name="Shaw S."/>
            <person name="Blin K."/>
            <person name="Weber T."/>
        </authorList>
    </citation>
    <scope>NUCLEOTIDE SEQUENCE</scope>
    <source>
        <strain evidence="3">NBC_00119</strain>
    </source>
</reference>
<accession>A0AAU1UC67</accession>
<feature type="transmembrane region" description="Helical" evidence="2">
    <location>
        <begin position="166"/>
        <end position="190"/>
    </location>
</feature>
<evidence type="ECO:0000256" key="2">
    <source>
        <dbReference type="SAM" id="Phobius"/>
    </source>
</evidence>
<evidence type="ECO:0000313" key="3">
    <source>
        <dbReference type="EMBL" id="WTS15102.1"/>
    </source>
</evidence>
<keyword evidence="2" id="KW-0472">Membrane</keyword>
<dbReference type="AlphaFoldDB" id="A0AAU1UC67"/>
<proteinExistence type="predicted"/>
<feature type="transmembrane region" description="Helical" evidence="2">
    <location>
        <begin position="264"/>
        <end position="286"/>
    </location>
</feature>
<evidence type="ECO:0000256" key="1">
    <source>
        <dbReference type="SAM" id="MobiDB-lite"/>
    </source>
</evidence>